<evidence type="ECO:0000313" key="6">
    <source>
        <dbReference type="Proteomes" id="UP000002608"/>
    </source>
</evidence>
<keyword evidence="3" id="KW-0732">Signal</keyword>
<dbReference type="GO" id="GO:0019867">
    <property type="term" value="C:outer membrane"/>
    <property type="evidence" value="ECO:0007669"/>
    <property type="project" value="InterPro"/>
</dbReference>
<accession>A8H8U0</accession>
<dbReference type="EMBL" id="CP000851">
    <property type="protein sequence ID" value="ABV88977.1"/>
    <property type="molecule type" value="Genomic_DNA"/>
</dbReference>
<gene>
    <name evidence="5" type="ordered locus">Spea_3666</name>
</gene>
<dbReference type="KEGG" id="spl:Spea_3666"/>
<keyword evidence="6" id="KW-1185">Reference proteome</keyword>
<dbReference type="OrthoDB" id="9771071at2"/>
<dbReference type="Gene3D" id="2.40.160.50">
    <property type="entry name" value="membrane protein fhac: a member of the omp85/tpsb transporter family"/>
    <property type="match status" value="1"/>
</dbReference>
<dbReference type="eggNOG" id="COG2831">
    <property type="taxonomic scope" value="Bacteria"/>
</dbReference>
<evidence type="ECO:0000256" key="1">
    <source>
        <dbReference type="ARBA" id="ARBA00004370"/>
    </source>
</evidence>
<evidence type="ECO:0000256" key="2">
    <source>
        <dbReference type="ARBA" id="ARBA00023136"/>
    </source>
</evidence>
<feature type="signal peptide" evidence="3">
    <location>
        <begin position="1"/>
        <end position="18"/>
    </location>
</feature>
<feature type="domain" description="Bacterial surface antigen (D15)" evidence="4">
    <location>
        <begin position="124"/>
        <end position="383"/>
    </location>
</feature>
<comment type="subcellular location">
    <subcellularLocation>
        <location evidence="1">Membrane</location>
    </subcellularLocation>
</comment>
<dbReference type="AlphaFoldDB" id="A8H8U0"/>
<evidence type="ECO:0000313" key="5">
    <source>
        <dbReference type="EMBL" id="ABV88977.1"/>
    </source>
</evidence>
<dbReference type="InterPro" id="IPR000184">
    <property type="entry name" value="Bac_surfAg_D15"/>
</dbReference>
<protein>
    <recommendedName>
        <fullName evidence="4">Bacterial surface antigen (D15) domain-containing protein</fullName>
    </recommendedName>
</protein>
<evidence type="ECO:0000259" key="4">
    <source>
        <dbReference type="Pfam" id="PF01103"/>
    </source>
</evidence>
<dbReference type="Proteomes" id="UP000002608">
    <property type="component" value="Chromosome"/>
</dbReference>
<dbReference type="Pfam" id="PF01103">
    <property type="entry name" value="Omp85"/>
    <property type="match status" value="1"/>
</dbReference>
<dbReference type="HOGENOM" id="CLU_046092_0_0_6"/>
<sequence>MKRILLLTLCAFSNLAVAVEPLFDTPKDMQPTWVDDILSVFGADGEFDQSKPIDMSYLPTAYYTPEKKFGVGLLMVGLYKTDGAASEEQPSSLVLNSFVSMNNSYGVEVENMTFFNGGKQRLQLGLELHNEAAVYYGQGIAQGNIDANHHEFEEQLYSFKPRWMTEVADNYFLGIGADFTYASAEKLELVDTGLPVDSADILPNNFSSGVVVTSIYDSRDYRLNATKGWLFQIDAGLYQNDEYSSFSTYDLELANYIDLSSTSLLSSAPGLIAWQVQGHFTEGDVPWNMLPDLGGSGAMRGYIKGRYRDKQMMMGQVEYRLPIFQRYGMVFWGGVGSVASKVSDLNEELLTSYGTGFRFKIKDNINLRLDIGVGENETNFYLNVNEVF</sequence>
<reference evidence="5 6" key="1">
    <citation type="submission" date="2007-10" db="EMBL/GenBank/DDBJ databases">
        <title>Complete sequence of Shewanella pealeana ATCC 700345.</title>
        <authorList>
            <consortium name="US DOE Joint Genome Institute"/>
            <person name="Copeland A."/>
            <person name="Lucas S."/>
            <person name="Lapidus A."/>
            <person name="Barry K."/>
            <person name="Glavina del Rio T."/>
            <person name="Dalin E."/>
            <person name="Tice H."/>
            <person name="Pitluck S."/>
            <person name="Chertkov O."/>
            <person name="Brettin T."/>
            <person name="Bruce D."/>
            <person name="Detter J.C."/>
            <person name="Han C."/>
            <person name="Schmutz J."/>
            <person name="Larimer F."/>
            <person name="Land M."/>
            <person name="Hauser L."/>
            <person name="Kyrpides N."/>
            <person name="Kim E."/>
            <person name="Zhao J.-S.Z."/>
            <person name="Manno D."/>
            <person name="Hawari J."/>
            <person name="Richardson P."/>
        </authorList>
    </citation>
    <scope>NUCLEOTIDE SEQUENCE [LARGE SCALE GENOMIC DNA]</scope>
    <source>
        <strain evidence="6">ATCC 700345 / ANG-SQ1</strain>
    </source>
</reference>
<proteinExistence type="predicted"/>
<dbReference type="STRING" id="398579.Spea_3666"/>
<name>A8H8U0_SHEPA</name>
<feature type="chain" id="PRO_5002720769" description="Bacterial surface antigen (D15) domain-containing protein" evidence="3">
    <location>
        <begin position="19"/>
        <end position="388"/>
    </location>
</feature>
<organism evidence="5 6">
    <name type="scientific">Shewanella pealeana (strain ATCC 700345 / ANG-SQ1)</name>
    <dbReference type="NCBI Taxonomy" id="398579"/>
    <lineage>
        <taxon>Bacteria</taxon>
        <taxon>Pseudomonadati</taxon>
        <taxon>Pseudomonadota</taxon>
        <taxon>Gammaproteobacteria</taxon>
        <taxon>Alteromonadales</taxon>
        <taxon>Shewanellaceae</taxon>
        <taxon>Shewanella</taxon>
    </lineage>
</organism>
<dbReference type="RefSeq" id="WP_012156861.1">
    <property type="nucleotide sequence ID" value="NC_009901.1"/>
</dbReference>
<keyword evidence="2" id="KW-0472">Membrane</keyword>
<evidence type="ECO:0000256" key="3">
    <source>
        <dbReference type="SAM" id="SignalP"/>
    </source>
</evidence>